<name>A0A2U9NY01_STRAS</name>
<organism evidence="3 4">
    <name type="scientific">Streptomyces actuosus</name>
    <dbReference type="NCBI Taxonomy" id="1885"/>
    <lineage>
        <taxon>Bacteria</taxon>
        <taxon>Bacillati</taxon>
        <taxon>Actinomycetota</taxon>
        <taxon>Actinomycetes</taxon>
        <taxon>Kitasatosporales</taxon>
        <taxon>Streptomycetaceae</taxon>
        <taxon>Streptomyces</taxon>
    </lineage>
</organism>
<evidence type="ECO:0008006" key="5">
    <source>
        <dbReference type="Google" id="ProtNLM"/>
    </source>
</evidence>
<proteinExistence type="predicted"/>
<keyword evidence="2" id="KW-0732">Signal</keyword>
<feature type="region of interest" description="Disordered" evidence="1">
    <location>
        <begin position="25"/>
        <end position="46"/>
    </location>
</feature>
<feature type="chain" id="PRO_5038535404" description="Nuclear transport factor 2 family protein" evidence="2">
    <location>
        <begin position="25"/>
        <end position="194"/>
    </location>
</feature>
<feature type="signal peptide" evidence="2">
    <location>
        <begin position="1"/>
        <end position="24"/>
    </location>
</feature>
<evidence type="ECO:0000256" key="1">
    <source>
        <dbReference type="SAM" id="MobiDB-lite"/>
    </source>
</evidence>
<accession>A0A2U9NY01</accession>
<gene>
    <name evidence="3" type="ORF">DMT42_07650</name>
</gene>
<evidence type="ECO:0000313" key="3">
    <source>
        <dbReference type="EMBL" id="AWT42200.1"/>
    </source>
</evidence>
<keyword evidence="4" id="KW-1185">Reference proteome</keyword>
<dbReference type="RefSeq" id="WP_110627125.1">
    <property type="nucleotide sequence ID" value="NZ_CP029788.1"/>
</dbReference>
<dbReference type="KEGG" id="sact:DMT42_07650"/>
<dbReference type="EMBL" id="CP029788">
    <property type="protein sequence ID" value="AWT42200.1"/>
    <property type="molecule type" value="Genomic_DNA"/>
</dbReference>
<dbReference type="AlphaFoldDB" id="A0A2U9NY01"/>
<dbReference type="Proteomes" id="UP000247634">
    <property type="component" value="Chromosome"/>
</dbReference>
<evidence type="ECO:0000256" key="2">
    <source>
        <dbReference type="SAM" id="SignalP"/>
    </source>
</evidence>
<protein>
    <recommendedName>
        <fullName evidence="5">Nuclear transport factor 2 family protein</fullName>
    </recommendedName>
</protein>
<dbReference type="OrthoDB" id="6717945at2"/>
<evidence type="ECO:0000313" key="4">
    <source>
        <dbReference type="Proteomes" id="UP000247634"/>
    </source>
</evidence>
<sequence>MSWTRGFLAALAVCVLLPAGPAGCGTGDAHEQHKGASPSPVGKLLDHTDEEGRRYREVDGEDAPAVRVEVQPATGGAWDVRLHLRHFRLSPPGAKAEAVAGRGTALLFVDGRPVAELHSPSHRLTADRLPHGTHQVTARLYADDDTVWAVHGDPVESTAAITASGAETAPGVSVRGAPVRMWGRGSPDPGGEAS</sequence>
<reference evidence="3 4" key="1">
    <citation type="submission" date="2018-06" db="EMBL/GenBank/DDBJ databases">
        <title>The complete genome sequence of a nosiheptide producer Streptomyces actuosus ATCC 25421: deducing the ability of producing a new class III lantibiotics.</title>
        <authorList>
            <person name="Liu W."/>
            <person name="Sun F."/>
            <person name="Hu Y."/>
        </authorList>
    </citation>
    <scope>NUCLEOTIDE SEQUENCE [LARGE SCALE GENOMIC DNA]</scope>
    <source>
        <strain evidence="3 4">ATCC 25421</strain>
    </source>
</reference>